<feature type="transmembrane region" description="Helical" evidence="1">
    <location>
        <begin position="142"/>
        <end position="165"/>
    </location>
</feature>
<organism evidence="2 3">
    <name type="scientific">Solanum commersonii</name>
    <name type="common">Commerson's wild potato</name>
    <name type="synonym">Commerson's nightshade</name>
    <dbReference type="NCBI Taxonomy" id="4109"/>
    <lineage>
        <taxon>Eukaryota</taxon>
        <taxon>Viridiplantae</taxon>
        <taxon>Streptophyta</taxon>
        <taxon>Embryophyta</taxon>
        <taxon>Tracheophyta</taxon>
        <taxon>Spermatophyta</taxon>
        <taxon>Magnoliopsida</taxon>
        <taxon>eudicotyledons</taxon>
        <taxon>Gunneridae</taxon>
        <taxon>Pentapetalae</taxon>
        <taxon>asterids</taxon>
        <taxon>lamiids</taxon>
        <taxon>Solanales</taxon>
        <taxon>Solanaceae</taxon>
        <taxon>Solanoideae</taxon>
        <taxon>Solaneae</taxon>
        <taxon>Solanum</taxon>
    </lineage>
</organism>
<name>A0A9J6B5A5_SOLCO</name>
<evidence type="ECO:0000313" key="3">
    <source>
        <dbReference type="Proteomes" id="UP000824120"/>
    </source>
</evidence>
<keyword evidence="1" id="KW-0812">Transmembrane</keyword>
<evidence type="ECO:0000256" key="1">
    <source>
        <dbReference type="SAM" id="Phobius"/>
    </source>
</evidence>
<dbReference type="GO" id="GO:0020037">
    <property type="term" value="F:heme binding"/>
    <property type="evidence" value="ECO:0007669"/>
    <property type="project" value="InterPro"/>
</dbReference>
<gene>
    <name evidence="2" type="ORF">H5410_003308</name>
</gene>
<keyword evidence="1" id="KW-1133">Transmembrane helix</keyword>
<dbReference type="AlphaFoldDB" id="A0A9J6B5A5"/>
<dbReference type="EMBL" id="JACXVP010000001">
    <property type="protein sequence ID" value="KAG5631591.1"/>
    <property type="molecule type" value="Genomic_DNA"/>
</dbReference>
<evidence type="ECO:0000313" key="2">
    <source>
        <dbReference type="EMBL" id="KAG5631591.1"/>
    </source>
</evidence>
<dbReference type="PANTHER" id="PTHR30071:SF1">
    <property type="entry name" value="CYTOCHROME B_B6 PROTEIN-RELATED"/>
    <property type="match status" value="1"/>
</dbReference>
<dbReference type="PANTHER" id="PTHR30071">
    <property type="entry name" value="HEME EXPORTER PROTEIN C"/>
    <property type="match status" value="1"/>
</dbReference>
<dbReference type="InterPro" id="IPR045062">
    <property type="entry name" value="Cyt_c_biogenesis_CcsA/CcmC"/>
</dbReference>
<dbReference type="GO" id="GO:0017004">
    <property type="term" value="P:cytochrome complex assembly"/>
    <property type="evidence" value="ECO:0007669"/>
    <property type="project" value="InterPro"/>
</dbReference>
<protein>
    <submittedName>
        <fullName evidence="2">Uncharacterized protein</fullName>
    </submittedName>
</protein>
<dbReference type="GO" id="GO:0005886">
    <property type="term" value="C:plasma membrane"/>
    <property type="evidence" value="ECO:0007669"/>
    <property type="project" value="TreeGrafter"/>
</dbReference>
<comment type="caution">
    <text evidence="2">The sequence shown here is derived from an EMBL/GenBank/DDBJ whole genome shotgun (WGS) entry which is preliminary data.</text>
</comment>
<keyword evidence="1" id="KW-0472">Membrane</keyword>
<dbReference type="Proteomes" id="UP000824120">
    <property type="component" value="Chromosome 1"/>
</dbReference>
<proteinExistence type="predicted"/>
<accession>A0A9J6B5A5</accession>
<keyword evidence="3" id="KW-1185">Reference proteome</keyword>
<reference evidence="2 3" key="1">
    <citation type="submission" date="2020-09" db="EMBL/GenBank/DDBJ databases">
        <title>De no assembly of potato wild relative species, Solanum commersonii.</title>
        <authorList>
            <person name="Cho K."/>
        </authorList>
    </citation>
    <scope>NUCLEOTIDE SEQUENCE [LARGE SCALE GENOMIC DNA]</scope>
    <source>
        <strain evidence="2">LZ3.2</strain>
        <tissue evidence="2">Leaf</tissue>
    </source>
</reference>
<sequence length="176" mass="20738">MEFLPYSYNSIFQKKVLILCKIIGPSAILTQGFATSDILTEIHQSRILVPALQSKWLIMHVMITFRKNIKFFYKINGFLKEPFFLGENVVENTSVFCAKNYYRSQLIQQLDYWSYRESFRERYGLYSMGVLLELEFKRNLGIYYFDGFLIIWICYFGVNLLGIGLHSYGSFPSTFN</sequence>
<dbReference type="OrthoDB" id="1640at2759"/>